<reference evidence="2 3" key="1">
    <citation type="submission" date="2020-08" db="EMBL/GenBank/DDBJ databases">
        <title>Sequencing the genomes of 1000 actinobacteria strains.</title>
        <authorList>
            <person name="Klenk H.-P."/>
        </authorList>
    </citation>
    <scope>NUCLEOTIDE SEQUENCE [LARGE SCALE GENOMIC DNA]</scope>
    <source>
        <strain evidence="2 3">DSM 45507</strain>
    </source>
</reference>
<gene>
    <name evidence="2" type="ORF">HD596_005937</name>
</gene>
<keyword evidence="3" id="KW-1185">Reference proteome</keyword>
<dbReference type="Proteomes" id="UP000579153">
    <property type="component" value="Unassembled WGS sequence"/>
</dbReference>
<evidence type="ECO:0000313" key="3">
    <source>
        <dbReference type="Proteomes" id="UP000579153"/>
    </source>
</evidence>
<accession>A0A7W9G8P9</accession>
<dbReference type="EMBL" id="JACHMB010000001">
    <property type="protein sequence ID" value="MBB5779181.1"/>
    <property type="molecule type" value="Genomic_DNA"/>
</dbReference>
<feature type="compositionally biased region" description="Basic and acidic residues" evidence="1">
    <location>
        <begin position="19"/>
        <end position="43"/>
    </location>
</feature>
<evidence type="ECO:0000313" key="2">
    <source>
        <dbReference type="EMBL" id="MBB5779181.1"/>
    </source>
</evidence>
<name>A0A7W9G8P9_9ACTN</name>
<feature type="region of interest" description="Disordered" evidence="1">
    <location>
        <begin position="1"/>
        <end position="43"/>
    </location>
</feature>
<protein>
    <submittedName>
        <fullName evidence="2">Uncharacterized protein</fullName>
    </submittedName>
</protein>
<proteinExistence type="predicted"/>
<sequence>MGLRRTCSRHVSGTPGSAFERERADAYHRPIDILTDPRDTPEG</sequence>
<comment type="caution">
    <text evidence="2">The sequence shown here is derived from an EMBL/GenBank/DDBJ whole genome shotgun (WGS) entry which is preliminary data.</text>
</comment>
<dbReference type="AlphaFoldDB" id="A0A7W9G8P9"/>
<evidence type="ECO:0000256" key="1">
    <source>
        <dbReference type="SAM" id="MobiDB-lite"/>
    </source>
</evidence>
<organism evidence="2 3">
    <name type="scientific">Nonomuraea jabiensis</name>
    <dbReference type="NCBI Taxonomy" id="882448"/>
    <lineage>
        <taxon>Bacteria</taxon>
        <taxon>Bacillati</taxon>
        <taxon>Actinomycetota</taxon>
        <taxon>Actinomycetes</taxon>
        <taxon>Streptosporangiales</taxon>
        <taxon>Streptosporangiaceae</taxon>
        <taxon>Nonomuraea</taxon>
    </lineage>
</organism>